<name>A0A9X1UZH2_9FLAO</name>
<keyword evidence="4 9" id="KW-0677">Repeat</keyword>
<dbReference type="PROSITE" id="PS50076">
    <property type="entry name" value="DNAJ_2"/>
    <property type="match status" value="1"/>
</dbReference>
<dbReference type="SUPFAM" id="SSF49493">
    <property type="entry name" value="HSP40/DnaJ peptide-binding domain"/>
    <property type="match status" value="2"/>
</dbReference>
<dbReference type="GO" id="GO:0042026">
    <property type="term" value="P:protein refolding"/>
    <property type="evidence" value="ECO:0007669"/>
    <property type="project" value="TreeGrafter"/>
</dbReference>
<dbReference type="CDD" id="cd10747">
    <property type="entry name" value="DnaJ_C"/>
    <property type="match status" value="1"/>
</dbReference>
<evidence type="ECO:0000259" key="10">
    <source>
        <dbReference type="PROSITE" id="PS50076"/>
    </source>
</evidence>
<proteinExistence type="inferred from homology"/>
<dbReference type="InterPro" id="IPR036410">
    <property type="entry name" value="HSP_DnaJ_Cys-rich_dom_sf"/>
</dbReference>
<evidence type="ECO:0000256" key="4">
    <source>
        <dbReference type="ARBA" id="ARBA00022737"/>
    </source>
</evidence>
<dbReference type="Gene3D" id="1.10.287.110">
    <property type="entry name" value="DnaJ domain"/>
    <property type="match status" value="1"/>
</dbReference>
<dbReference type="SMART" id="SM00271">
    <property type="entry name" value="DnaJ"/>
    <property type="match status" value="1"/>
</dbReference>
<dbReference type="GO" id="GO:0051082">
    <property type="term" value="F:unfolded protein binding"/>
    <property type="evidence" value="ECO:0007669"/>
    <property type="project" value="UniProtKB-UniRule"/>
</dbReference>
<dbReference type="CDD" id="cd06257">
    <property type="entry name" value="DnaJ"/>
    <property type="match status" value="1"/>
</dbReference>
<dbReference type="PRINTS" id="PR00625">
    <property type="entry name" value="JDOMAIN"/>
</dbReference>
<dbReference type="PANTHER" id="PTHR43096">
    <property type="entry name" value="DNAJ HOMOLOG 1, MITOCHONDRIAL-RELATED"/>
    <property type="match status" value="1"/>
</dbReference>
<dbReference type="InterPro" id="IPR001623">
    <property type="entry name" value="DnaJ_domain"/>
</dbReference>
<comment type="similarity">
    <text evidence="9">Belongs to the DnaJ family.</text>
</comment>
<dbReference type="Pfam" id="PF01556">
    <property type="entry name" value="DnaJ_C"/>
    <property type="match status" value="1"/>
</dbReference>
<comment type="cofactor">
    <cofactor evidence="9">
        <name>Zn(2+)</name>
        <dbReference type="ChEBI" id="CHEBI:29105"/>
    </cofactor>
    <text evidence="9">Binds 2 Zn(2+) ions per monomer.</text>
</comment>
<dbReference type="HAMAP" id="MF_01152">
    <property type="entry name" value="DnaJ"/>
    <property type="match status" value="1"/>
</dbReference>
<dbReference type="SUPFAM" id="SSF46565">
    <property type="entry name" value="Chaperone J-domain"/>
    <property type="match status" value="1"/>
</dbReference>
<dbReference type="InterPro" id="IPR008971">
    <property type="entry name" value="HSP40/DnaJ_pept-bd"/>
</dbReference>
<dbReference type="CDD" id="cd10719">
    <property type="entry name" value="DnaJ_zf"/>
    <property type="match status" value="1"/>
</dbReference>
<reference evidence="11" key="1">
    <citation type="submission" date="2021-12" db="EMBL/GenBank/DDBJ databases">
        <title>Description of Gramella crocea sp. nov., a new bacterium isolated from activated sludge.</title>
        <authorList>
            <person name="Zhang X."/>
        </authorList>
    </citation>
    <scope>NUCLEOTIDE SEQUENCE</scope>
    <source>
        <strain evidence="11">YB25</strain>
    </source>
</reference>
<dbReference type="PANTHER" id="PTHR43096:SF48">
    <property type="entry name" value="CHAPERONE PROTEIN DNAJ"/>
    <property type="match status" value="1"/>
</dbReference>
<dbReference type="FunFam" id="2.60.260.20:FF:000005">
    <property type="entry name" value="Chaperone protein dnaJ 1, mitochondrial"/>
    <property type="match status" value="1"/>
</dbReference>
<feature type="binding site" evidence="9">
    <location>
        <position position="183"/>
    </location>
    <ligand>
        <name>Zn(2+)</name>
        <dbReference type="ChEBI" id="CHEBI:29105"/>
        <label>2</label>
    </ligand>
</feature>
<dbReference type="FunFam" id="1.10.287.110:FF:000034">
    <property type="entry name" value="Chaperone protein DnaJ"/>
    <property type="match status" value="1"/>
</dbReference>
<dbReference type="AlphaFoldDB" id="A0A9X1UZH2"/>
<comment type="caution">
    <text evidence="9">Lacks conserved residue(s) required for the propagation of feature annotation.</text>
</comment>
<dbReference type="SUPFAM" id="SSF57938">
    <property type="entry name" value="DnaJ/Hsp40 cysteine-rich domain"/>
    <property type="match status" value="1"/>
</dbReference>
<dbReference type="InterPro" id="IPR002939">
    <property type="entry name" value="DnaJ_C"/>
</dbReference>
<comment type="caution">
    <text evidence="11">The sequence shown here is derived from an EMBL/GenBank/DDBJ whole genome shotgun (WGS) entry which is preliminary data.</text>
</comment>
<evidence type="ECO:0000256" key="5">
    <source>
        <dbReference type="ARBA" id="ARBA00022771"/>
    </source>
</evidence>
<dbReference type="Pfam" id="PF00684">
    <property type="entry name" value="DnaJ_CXXCXGXG"/>
    <property type="match status" value="1"/>
</dbReference>
<feature type="domain" description="J" evidence="10">
    <location>
        <begin position="4"/>
        <end position="69"/>
    </location>
</feature>
<dbReference type="Gene3D" id="2.60.260.20">
    <property type="entry name" value="Urease metallochaperone UreE, N-terminal domain"/>
    <property type="match status" value="2"/>
</dbReference>
<organism evidence="11 12">
    <name type="scientific">Christiangramia crocea</name>
    <dbReference type="NCBI Taxonomy" id="2904124"/>
    <lineage>
        <taxon>Bacteria</taxon>
        <taxon>Pseudomonadati</taxon>
        <taxon>Bacteroidota</taxon>
        <taxon>Flavobacteriia</taxon>
        <taxon>Flavobacteriales</taxon>
        <taxon>Flavobacteriaceae</taxon>
        <taxon>Christiangramia</taxon>
    </lineage>
</organism>
<accession>A0A9X1UZH2</accession>
<dbReference type="InterPro" id="IPR012724">
    <property type="entry name" value="DnaJ"/>
</dbReference>
<keyword evidence="8 9" id="KW-0143">Chaperone</keyword>
<comment type="subunit">
    <text evidence="9">Homodimer.</text>
</comment>
<dbReference type="GO" id="GO:0005524">
    <property type="term" value="F:ATP binding"/>
    <property type="evidence" value="ECO:0007669"/>
    <property type="project" value="InterPro"/>
</dbReference>
<dbReference type="GO" id="GO:0006260">
    <property type="term" value="P:DNA replication"/>
    <property type="evidence" value="ECO:0007669"/>
    <property type="project" value="UniProtKB-KW"/>
</dbReference>
<dbReference type="RefSeq" id="WP_240100333.1">
    <property type="nucleotide sequence ID" value="NZ_JAJSON010000026.1"/>
</dbReference>
<feature type="binding site" evidence="9">
    <location>
        <position position="186"/>
    </location>
    <ligand>
        <name>Zn(2+)</name>
        <dbReference type="ChEBI" id="CHEBI:29105"/>
        <label>2</label>
    </ligand>
</feature>
<evidence type="ECO:0000256" key="1">
    <source>
        <dbReference type="ARBA" id="ARBA00022490"/>
    </source>
</evidence>
<gene>
    <name evidence="9 11" type="primary">dnaJ</name>
    <name evidence="11" type="ORF">LU635_15065</name>
</gene>
<evidence type="ECO:0000313" key="11">
    <source>
        <dbReference type="EMBL" id="MCG9972970.1"/>
    </source>
</evidence>
<dbReference type="Proteomes" id="UP001139344">
    <property type="component" value="Unassembled WGS sequence"/>
</dbReference>
<dbReference type="Gene3D" id="2.10.230.10">
    <property type="entry name" value="Heat shock protein DnaJ, cysteine-rich domain"/>
    <property type="match status" value="1"/>
</dbReference>
<dbReference type="EMBL" id="JAJSON010000026">
    <property type="protein sequence ID" value="MCG9972970.1"/>
    <property type="molecule type" value="Genomic_DNA"/>
</dbReference>
<keyword evidence="7 9" id="KW-0346">Stress response</keyword>
<dbReference type="GO" id="GO:0031072">
    <property type="term" value="F:heat shock protein binding"/>
    <property type="evidence" value="ECO:0007669"/>
    <property type="project" value="InterPro"/>
</dbReference>
<comment type="function">
    <text evidence="9">Participates actively in the response to hyperosmotic and heat shock by preventing the aggregation of stress-denatured proteins and by disaggregating proteins, also in an autonomous, DnaK-independent fashion. Unfolded proteins bind initially to DnaJ; upon interaction with the DnaJ-bound protein, DnaK hydrolyzes its bound ATP, resulting in the formation of a stable complex. GrpE releases ADP from DnaK; ATP binding to DnaK triggers the release of the substrate protein, thus completing the reaction cycle. Several rounds of ATP-dependent interactions between DnaJ, DnaK and GrpE are required for fully efficient folding. Also involved, together with DnaK and GrpE, in the DNA replication of plasmids through activation of initiation proteins.</text>
</comment>
<sequence length="370" mass="40269">MKEDYYEILGVSKDASAADIKRAYRKMALKYHPDKNPGDTKAEDMFKKSAEAYEVLGNQEKRAKYDRFGHQAFEGGGFGGGGMNMDDIFSQFGDIFGGGFGGGFSGFGGFGGGQRRSKGSNLRIRVSLNLEEIANGCEKKIKVKRKVQAPGTTYKTCSTCHGSGQVTRVTNTILGRMQTASPCGTCSGTGQILDHKPEGADSQGLTMKEETVSIKIPAGVEDGMQLKVAGKGNEAPGNGIPGDLLVAIEEKEHPSLQREGDNLHYDLYISFSEAALGTSKEIDTVTGKVRIKIEEGVQSGKILRLRGKGISSINGYGKGDLLVHVNVWTPKTLSREQKEFFERMADDDNFRPNPEKSDKSFFEKVKDMFS</sequence>
<keyword evidence="12" id="KW-1185">Reference proteome</keyword>
<keyword evidence="2 9" id="KW-0235">DNA replication</keyword>
<feature type="binding site" evidence="9">
    <location>
        <position position="157"/>
    </location>
    <ligand>
        <name>Zn(2+)</name>
        <dbReference type="ChEBI" id="CHEBI:29105"/>
        <label>2</label>
    </ligand>
</feature>
<comment type="domain">
    <text evidence="9">The J domain is necessary and sufficient to stimulate DnaK ATPase activity. Zinc center 1 plays an important role in the autonomous, DnaK-independent chaperone activity of DnaJ. Zinc center 2 is essential for interaction with DnaK and for DnaJ activity.</text>
</comment>
<protein>
    <recommendedName>
        <fullName evidence="9">Chaperone protein DnaJ</fullName>
    </recommendedName>
</protein>
<dbReference type="GO" id="GO:0008270">
    <property type="term" value="F:zinc ion binding"/>
    <property type="evidence" value="ECO:0007669"/>
    <property type="project" value="UniProtKB-UniRule"/>
</dbReference>
<feature type="binding site" evidence="9">
    <location>
        <position position="160"/>
    </location>
    <ligand>
        <name>Zn(2+)</name>
        <dbReference type="ChEBI" id="CHEBI:29105"/>
        <label>2</label>
    </ligand>
</feature>
<evidence type="ECO:0000256" key="8">
    <source>
        <dbReference type="ARBA" id="ARBA00023186"/>
    </source>
</evidence>
<dbReference type="GO" id="GO:0009408">
    <property type="term" value="P:response to heat"/>
    <property type="evidence" value="ECO:0007669"/>
    <property type="project" value="InterPro"/>
</dbReference>
<dbReference type="Pfam" id="PF00226">
    <property type="entry name" value="DnaJ"/>
    <property type="match status" value="1"/>
</dbReference>
<evidence type="ECO:0000256" key="6">
    <source>
        <dbReference type="ARBA" id="ARBA00022833"/>
    </source>
</evidence>
<evidence type="ECO:0000313" key="12">
    <source>
        <dbReference type="Proteomes" id="UP001139344"/>
    </source>
</evidence>
<dbReference type="GO" id="GO:0005737">
    <property type="term" value="C:cytoplasm"/>
    <property type="evidence" value="ECO:0007669"/>
    <property type="project" value="UniProtKB-SubCell"/>
</dbReference>
<keyword evidence="1 9" id="KW-0963">Cytoplasm</keyword>
<comment type="subcellular location">
    <subcellularLocation>
        <location evidence="9">Cytoplasm</location>
    </subcellularLocation>
</comment>
<keyword evidence="5" id="KW-0863">Zinc-finger</keyword>
<dbReference type="InterPro" id="IPR001305">
    <property type="entry name" value="HSP_DnaJ_Cys-rich_dom"/>
</dbReference>
<evidence type="ECO:0000256" key="3">
    <source>
        <dbReference type="ARBA" id="ARBA00022723"/>
    </source>
</evidence>
<keyword evidence="3 9" id="KW-0479">Metal-binding</keyword>
<evidence type="ECO:0000256" key="2">
    <source>
        <dbReference type="ARBA" id="ARBA00022705"/>
    </source>
</evidence>
<keyword evidence="6 9" id="KW-0862">Zinc</keyword>
<evidence type="ECO:0000256" key="9">
    <source>
        <dbReference type="HAMAP-Rule" id="MF_01152"/>
    </source>
</evidence>
<dbReference type="InterPro" id="IPR036869">
    <property type="entry name" value="J_dom_sf"/>
</dbReference>
<dbReference type="NCBIfam" id="NF008035">
    <property type="entry name" value="PRK10767.1"/>
    <property type="match status" value="1"/>
</dbReference>
<evidence type="ECO:0000256" key="7">
    <source>
        <dbReference type="ARBA" id="ARBA00023016"/>
    </source>
</evidence>